<evidence type="ECO:0000256" key="1">
    <source>
        <dbReference type="ARBA" id="ARBA00005578"/>
    </source>
</evidence>
<dbReference type="OrthoDB" id="9801469at2"/>
<dbReference type="PANTHER" id="PTHR46229:SF2">
    <property type="entry name" value="BOLA-LIKE PROTEIN 1"/>
    <property type="match status" value="1"/>
</dbReference>
<feature type="compositionally biased region" description="Low complexity" evidence="3">
    <location>
        <begin position="85"/>
        <end position="98"/>
    </location>
</feature>
<dbReference type="AlphaFoldDB" id="A0A4R6NAB7"/>
<sequence length="98" mass="10947">MADPTPAEVQQYIADGLRCEQLQVEGDGRHFFATIVSTEFEGLNRVRRHQRVYQALGDRMREQIHALSMKTLTPAEWTVSSQPSPAEAATAPAAHHHP</sequence>
<feature type="region of interest" description="Disordered" evidence="3">
    <location>
        <begin position="76"/>
        <end position="98"/>
    </location>
</feature>
<name>A0A4R6NAB7_9BURK</name>
<evidence type="ECO:0000313" key="5">
    <source>
        <dbReference type="Proteomes" id="UP000295357"/>
    </source>
</evidence>
<dbReference type="PANTHER" id="PTHR46229">
    <property type="entry name" value="BOLA TRANSCRIPTION REGULATOR"/>
    <property type="match status" value="1"/>
</dbReference>
<proteinExistence type="inferred from homology"/>
<dbReference type="SUPFAM" id="SSF82657">
    <property type="entry name" value="BolA-like"/>
    <property type="match status" value="1"/>
</dbReference>
<keyword evidence="5" id="KW-1185">Reference proteome</keyword>
<dbReference type="RefSeq" id="WP_133603345.1">
    <property type="nucleotide sequence ID" value="NZ_JAUFPJ010000006.1"/>
</dbReference>
<reference evidence="4 5" key="1">
    <citation type="submission" date="2019-03" db="EMBL/GenBank/DDBJ databases">
        <title>Genomic Encyclopedia of Type Strains, Phase IV (KMG-IV): sequencing the most valuable type-strain genomes for metagenomic binning, comparative biology and taxonomic classification.</title>
        <authorList>
            <person name="Goeker M."/>
        </authorList>
    </citation>
    <scope>NUCLEOTIDE SEQUENCE [LARGE SCALE GENOMIC DNA]</scope>
    <source>
        <strain evidence="4 5">DSM 25082</strain>
    </source>
</reference>
<protein>
    <submittedName>
        <fullName evidence="4">BolA protein family transcriptional regulator</fullName>
    </submittedName>
</protein>
<dbReference type="Pfam" id="PF01722">
    <property type="entry name" value="BolA"/>
    <property type="match status" value="1"/>
</dbReference>
<dbReference type="InterPro" id="IPR036065">
    <property type="entry name" value="BolA-like_sf"/>
</dbReference>
<dbReference type="InterPro" id="IPR050961">
    <property type="entry name" value="BolA/IbaG_stress_morph_reg"/>
</dbReference>
<dbReference type="InterPro" id="IPR002634">
    <property type="entry name" value="BolA"/>
</dbReference>
<comment type="similarity">
    <text evidence="1 2">Belongs to the BolA/IbaG family.</text>
</comment>
<evidence type="ECO:0000256" key="3">
    <source>
        <dbReference type="SAM" id="MobiDB-lite"/>
    </source>
</evidence>
<organism evidence="4 5">
    <name type="scientific">Roseateles asaccharophilus</name>
    <dbReference type="NCBI Taxonomy" id="582607"/>
    <lineage>
        <taxon>Bacteria</taxon>
        <taxon>Pseudomonadati</taxon>
        <taxon>Pseudomonadota</taxon>
        <taxon>Betaproteobacteria</taxon>
        <taxon>Burkholderiales</taxon>
        <taxon>Sphaerotilaceae</taxon>
        <taxon>Roseateles</taxon>
    </lineage>
</organism>
<comment type="caution">
    <text evidence="4">The sequence shown here is derived from an EMBL/GenBank/DDBJ whole genome shotgun (WGS) entry which is preliminary data.</text>
</comment>
<dbReference type="Proteomes" id="UP000295357">
    <property type="component" value="Unassembled WGS sequence"/>
</dbReference>
<gene>
    <name evidence="4" type="ORF">DFR39_103382</name>
</gene>
<evidence type="ECO:0000256" key="2">
    <source>
        <dbReference type="RuleBase" id="RU003860"/>
    </source>
</evidence>
<evidence type="ECO:0000313" key="4">
    <source>
        <dbReference type="EMBL" id="TDP11451.1"/>
    </source>
</evidence>
<dbReference type="Gene3D" id="3.30.300.90">
    <property type="entry name" value="BolA-like"/>
    <property type="match status" value="1"/>
</dbReference>
<dbReference type="EMBL" id="SNXE01000003">
    <property type="protein sequence ID" value="TDP11451.1"/>
    <property type="molecule type" value="Genomic_DNA"/>
</dbReference>
<accession>A0A4R6NAB7</accession>